<protein>
    <submittedName>
        <fullName evidence="3">Uncharacterized protein</fullName>
    </submittedName>
</protein>
<keyword evidence="2" id="KW-1133">Transmembrane helix</keyword>
<accession>A0A087A146</accession>
<proteinExistence type="predicted"/>
<reference evidence="3 4" key="1">
    <citation type="submission" date="2014-03" db="EMBL/GenBank/DDBJ databases">
        <title>Genomics of Bifidobacteria.</title>
        <authorList>
            <person name="Ventura M."/>
            <person name="Milani C."/>
            <person name="Lugli G.A."/>
        </authorList>
    </citation>
    <scope>NUCLEOTIDE SEQUENCE [LARGE SCALE GENOMIC DNA]</scope>
    <source>
        <strain evidence="3 4">DSM 23969</strain>
    </source>
</reference>
<keyword evidence="2" id="KW-0472">Membrane</keyword>
<dbReference type="Proteomes" id="UP000029108">
    <property type="component" value="Unassembled WGS sequence"/>
</dbReference>
<feature type="region of interest" description="Disordered" evidence="1">
    <location>
        <begin position="1"/>
        <end position="21"/>
    </location>
</feature>
<feature type="compositionally biased region" description="Basic and acidic residues" evidence="1">
    <location>
        <begin position="12"/>
        <end position="21"/>
    </location>
</feature>
<feature type="transmembrane region" description="Helical" evidence="2">
    <location>
        <begin position="31"/>
        <end position="55"/>
    </location>
</feature>
<evidence type="ECO:0000256" key="1">
    <source>
        <dbReference type="SAM" id="MobiDB-lite"/>
    </source>
</evidence>
<dbReference type="EMBL" id="JGYN01000005">
    <property type="protein sequence ID" value="KFI52496.1"/>
    <property type="molecule type" value="Genomic_DNA"/>
</dbReference>
<feature type="compositionally biased region" description="Basic and acidic residues" evidence="1">
    <location>
        <begin position="103"/>
        <end position="116"/>
    </location>
</feature>
<dbReference type="OrthoDB" id="3233940at2"/>
<feature type="region of interest" description="Disordered" evidence="1">
    <location>
        <begin position="93"/>
        <end position="116"/>
    </location>
</feature>
<evidence type="ECO:0000313" key="4">
    <source>
        <dbReference type="Proteomes" id="UP000029108"/>
    </source>
</evidence>
<dbReference type="RefSeq" id="WP_033496118.1">
    <property type="nucleotide sequence ID" value="NZ_JDUU01000034.1"/>
</dbReference>
<dbReference type="STRING" id="1437608.GCA_000771645_01820"/>
<name>A0A087A146_9BIFI</name>
<dbReference type="Gene3D" id="1.20.5.340">
    <property type="match status" value="1"/>
</dbReference>
<sequence>MDDTSVKNSPKAGKDDGDGKHDWRSALRAPIAAPIIAAIAAVALVLAGAFGAGWAANGAQSARQVDVISKQLADRDAQLKELKTKYGEVLDDRGSLQTSNDELSAKNDDLTKKNNDLTAKNKELEAANKKLKADASAAGGGLNKAGGLLIAVEGYSEREEYGPDSHELHMTVRNYTAGTFSMISIGYELRDASGKTVGTKRYAFNAPDTSVGPGQSIDIYDILYNVTNRSGLTVVPLDWNASAQSDNGPYINGHYDSKVKTYVLQ</sequence>
<comment type="caution">
    <text evidence="3">The sequence shown here is derived from an EMBL/GenBank/DDBJ whole genome shotgun (WGS) entry which is preliminary data.</text>
</comment>
<evidence type="ECO:0000256" key="2">
    <source>
        <dbReference type="SAM" id="Phobius"/>
    </source>
</evidence>
<organism evidence="3 4">
    <name type="scientific">Bifidobacterium biavatii DSM 23969</name>
    <dbReference type="NCBI Taxonomy" id="1437608"/>
    <lineage>
        <taxon>Bacteria</taxon>
        <taxon>Bacillati</taxon>
        <taxon>Actinomycetota</taxon>
        <taxon>Actinomycetes</taxon>
        <taxon>Bifidobacteriales</taxon>
        <taxon>Bifidobacteriaceae</taxon>
        <taxon>Bifidobacterium</taxon>
    </lineage>
</organism>
<dbReference type="AlphaFoldDB" id="A0A087A146"/>
<evidence type="ECO:0000313" key="3">
    <source>
        <dbReference type="EMBL" id="KFI52496.1"/>
    </source>
</evidence>
<keyword evidence="2" id="KW-0812">Transmembrane</keyword>
<keyword evidence="4" id="KW-1185">Reference proteome</keyword>
<gene>
    <name evidence="3" type="ORF">BBIA_0920</name>
</gene>